<dbReference type="GeneID" id="24872472"/>
<dbReference type="KEGG" id="msj:MSSAC_2806"/>
<sequence length="76" mass="8413">MKKLLCITLFLFTFLFASVSAASATEIIFDIEHHHLGDGFKEDLTPAEPDGLSYTATFTLDSMDIRDAELTLTVKS</sequence>
<dbReference type="HOGENOM" id="CLU_2645975_0_0_2"/>
<organism evidence="1 2">
    <name type="scientific">Methanosarcina siciliae C2J</name>
    <dbReference type="NCBI Taxonomy" id="1434118"/>
    <lineage>
        <taxon>Archaea</taxon>
        <taxon>Methanobacteriati</taxon>
        <taxon>Methanobacteriota</taxon>
        <taxon>Stenosarchaea group</taxon>
        <taxon>Methanomicrobia</taxon>
        <taxon>Methanosarcinales</taxon>
        <taxon>Methanosarcinaceae</taxon>
        <taxon>Methanosarcina</taxon>
    </lineage>
</organism>
<reference evidence="1 2" key="1">
    <citation type="submission" date="2014-07" db="EMBL/GenBank/DDBJ databases">
        <title>Methanogenic archaea and the global carbon cycle.</title>
        <authorList>
            <person name="Henriksen J.R."/>
            <person name="Luke J."/>
            <person name="Reinhart S."/>
            <person name="Benedict M.N."/>
            <person name="Youngblut N.D."/>
            <person name="Metcalf M.E."/>
            <person name="Whitaker R.J."/>
            <person name="Metcalf W.W."/>
        </authorList>
    </citation>
    <scope>NUCLEOTIDE SEQUENCE [LARGE SCALE GENOMIC DNA]</scope>
    <source>
        <strain evidence="1 2">C2J</strain>
    </source>
</reference>
<protein>
    <submittedName>
        <fullName evidence="1">Uncharacterized protein</fullName>
    </submittedName>
</protein>
<name>A0A0E3LDJ8_9EURY</name>
<dbReference type="AlphaFoldDB" id="A0A0E3LDJ8"/>
<dbReference type="Proteomes" id="UP000033123">
    <property type="component" value="Chromosome"/>
</dbReference>
<evidence type="ECO:0000313" key="1">
    <source>
        <dbReference type="EMBL" id="AKB37396.1"/>
    </source>
</evidence>
<dbReference type="EMBL" id="CP009508">
    <property type="protein sequence ID" value="AKB37396.1"/>
    <property type="molecule type" value="Genomic_DNA"/>
</dbReference>
<dbReference type="RefSeq" id="WP_048183746.1">
    <property type="nucleotide sequence ID" value="NZ_CP009508.1"/>
</dbReference>
<dbReference type="PATRIC" id="fig|1434118.4.peg.3644"/>
<evidence type="ECO:0000313" key="2">
    <source>
        <dbReference type="Proteomes" id="UP000033123"/>
    </source>
</evidence>
<accession>A0A0E3LDJ8</accession>
<proteinExistence type="predicted"/>
<gene>
    <name evidence="1" type="ORF">MSSAC_2806</name>
</gene>
<dbReference type="STRING" id="1434118.MSSAC_2806"/>